<evidence type="ECO:0000259" key="2">
    <source>
        <dbReference type="Pfam" id="PF13946"/>
    </source>
</evidence>
<proteinExistence type="predicted"/>
<evidence type="ECO:0000313" key="4">
    <source>
        <dbReference type="Proteomes" id="UP000321413"/>
    </source>
</evidence>
<dbReference type="InterPro" id="IPR038255">
    <property type="entry name" value="PBS_linker_sf"/>
</dbReference>
<comment type="caution">
    <text evidence="3">The sequence shown here is derived from an EMBL/GenBank/DDBJ whole genome shotgun (WGS) entry which is preliminary data.</text>
</comment>
<keyword evidence="4" id="KW-1185">Reference proteome</keyword>
<dbReference type="AlphaFoldDB" id="A0A5C7G4K1"/>
<reference evidence="3 4" key="1">
    <citation type="submission" date="2019-08" db="EMBL/GenBank/DDBJ databases">
        <title>Massilia golmudensis sp. nov., isolated from sand in the Qinghai-Tibetan Plateau.</title>
        <authorList>
            <person name="Zhang B."/>
        </authorList>
    </citation>
    <scope>NUCLEOTIDE SEQUENCE [LARGE SCALE GENOMIC DNA]</scope>
    <source>
        <strain evidence="3 4">GEM5</strain>
    </source>
</reference>
<dbReference type="Pfam" id="PF13946">
    <property type="entry name" value="DUF4214"/>
    <property type="match status" value="1"/>
</dbReference>
<dbReference type="RefSeq" id="WP_147934443.1">
    <property type="nucleotide sequence ID" value="NZ_VPFD01000007.1"/>
</dbReference>
<accession>A0A5C7G4K1</accession>
<evidence type="ECO:0000256" key="1">
    <source>
        <dbReference type="SAM" id="SignalP"/>
    </source>
</evidence>
<dbReference type="PROSITE" id="PS51257">
    <property type="entry name" value="PROKAR_LIPOPROTEIN"/>
    <property type="match status" value="1"/>
</dbReference>
<gene>
    <name evidence="3" type="ORF">FVD38_08675</name>
</gene>
<feature type="signal peptide" evidence="1">
    <location>
        <begin position="1"/>
        <end position="16"/>
    </location>
</feature>
<name>A0A5C7G4K1_9BURK</name>
<keyword evidence="1" id="KW-0732">Signal</keyword>
<dbReference type="Gene3D" id="1.10.3130.20">
    <property type="entry name" value="Phycobilisome linker domain"/>
    <property type="match status" value="1"/>
</dbReference>
<sequence length="779" mass="83092">MKAFAALILVAALVSACGGESDSSPVPISNTLAKSVMSAQRSEVTALQENTEHFSGTRNDYTVSTVNDITTVISKQTALGAPLPSGTRRLKFSDGTLVIDINGPGGAVYRVYQAAFDRKPDDSGYAYWLSVADGGTPIETIATGFVDSNEFRNLYGDKPSNEELLNRYYHNVLHRAPDPDGHAFWLRALNAGSITPAAVLAQFSDSAENREQVLPHIRNGIWIPGEGKLSARLGNESSSLVVGKAELLKINGVSSAGATLQIGDVRVPTVIVDGMLVFAVPELPAGDTTMKVTAQGQSTSLPVTIVQTVLPQQPAAFINSFVQELDDEIAAELPTATGERRLSLERVRSELQKQKTAISTMSATDLHRAALAIAANLGTTGTAASMSARRAAMFSLSECQKSVIQALTFGSPTYLAIAAFGVGTAHGNLVVVAASAAVFIKTKDRTIGLASEAYTTCTEQAFSNLTSDAPIASTISLSSMSVTRASVDSSATPDFSFTDKKARSYSVIERESIHPAAETLRERMQEAATLLSTARAVAQLIGIDLTPHVGAFHDMARKRTGAHTGKTLPGEASNYRLGTISDSRIEGSATGSGDKLVLSFRFKDGMASIDPVGFSFTLINNENGERVASYSGSLKPTPPGYVDAIFELTRTTYSVTNTGPRQALVCPTLDPVNRISTQRMRLTFDPQNRQGTAYFPDRTTTVALTPSGAIQVPGVPQTHIEGGEEHSVQWLIIAFIDPYSGRLRGTLGWILAKNKVDDPLTIMCENSWTFWGDKVADVN</sequence>
<dbReference type="Proteomes" id="UP000321413">
    <property type="component" value="Unassembled WGS sequence"/>
</dbReference>
<dbReference type="EMBL" id="VPFD01000007">
    <property type="protein sequence ID" value="TXG00429.1"/>
    <property type="molecule type" value="Genomic_DNA"/>
</dbReference>
<evidence type="ECO:0000313" key="3">
    <source>
        <dbReference type="EMBL" id="TXG00429.1"/>
    </source>
</evidence>
<dbReference type="InterPro" id="IPR025282">
    <property type="entry name" value="DUF4214"/>
</dbReference>
<feature type="domain" description="DUF4214" evidence="2">
    <location>
        <begin position="142"/>
        <end position="212"/>
    </location>
</feature>
<protein>
    <submittedName>
        <fullName evidence="3">DUF4214 domain-containing protein</fullName>
    </submittedName>
</protein>
<organism evidence="3 4">
    <name type="scientific">Massilia arenae</name>
    <dbReference type="NCBI Taxonomy" id="2603288"/>
    <lineage>
        <taxon>Bacteria</taxon>
        <taxon>Pseudomonadati</taxon>
        <taxon>Pseudomonadota</taxon>
        <taxon>Betaproteobacteria</taxon>
        <taxon>Burkholderiales</taxon>
        <taxon>Oxalobacteraceae</taxon>
        <taxon>Telluria group</taxon>
        <taxon>Massilia</taxon>
    </lineage>
</organism>
<feature type="chain" id="PRO_5022930989" evidence="1">
    <location>
        <begin position="17"/>
        <end position="779"/>
    </location>
</feature>